<organism evidence="7 8">
    <name type="scientific">Elsinoe australis</name>
    <dbReference type="NCBI Taxonomy" id="40998"/>
    <lineage>
        <taxon>Eukaryota</taxon>
        <taxon>Fungi</taxon>
        <taxon>Dikarya</taxon>
        <taxon>Ascomycota</taxon>
        <taxon>Pezizomycotina</taxon>
        <taxon>Dothideomycetes</taxon>
        <taxon>Dothideomycetidae</taxon>
        <taxon>Myriangiales</taxon>
        <taxon>Elsinoaceae</taxon>
        <taxon>Elsinoe</taxon>
    </lineage>
</organism>
<comment type="caution">
    <text evidence="7">The sequence shown here is derived from an EMBL/GenBank/DDBJ whole genome shotgun (WGS) entry which is preliminary data.</text>
</comment>
<evidence type="ECO:0000256" key="4">
    <source>
        <dbReference type="ARBA" id="ARBA00022827"/>
    </source>
</evidence>
<dbReference type="OrthoDB" id="66881at2759"/>
<sequence>MSVPLPVPNQPEAVAEKVNAQELAVQAQAKYAKERNKRVKDEGLNQYIDLIKSDKFKHYSEDPWIDRSIPGRRPPKDTCKTLILGAGYGALLFAARLVDAGFDPKDIFFVDSAGGFGGTWYWNRYPGLMCDVESYIYMPLLEETGYMPQHKYSYGPELREHAERIAAKWGLTDQLIPSATIKDSVWNEESGTYTTRIILDRFDGEGFTITSNFLLLASGVLNTPKIPAIPGIDSFKGHIFHTARWDYNYCGGSPQSPSLSALSDKRVAIIGTGATAIQVVPELAKVCKSLHVFQRTPSAVDVRGQRPTDPETWPRIASKPGWQYDRMYNYSAYLSDIPDKPAENLVDDGWTHFPSYSALVGGPHCAGLTPETIGPHIAKMQAMDFPRQERVRARVDSIVEDKATAEALKPWYAGWCKRPCFHDEYLQSFNKPNLTLVDTKGRGVTRFTESGLVFDDREYDFDLVVMSTGFNSPAIGNPASKAGVSVTGRDGMTMDKKWEQGVGTLHGVVTRGLPNLFFPGPTQAGASANHVCTLNVITSHVAYILAEATKRANGGKVVVEPTEAGEMGWTYQGMPQAISYAILMGCTPSYLNREGEVDREVPMEEKMKGARAAGWSRGILDYERTIKEWRSQGGLEGLEVEVRA</sequence>
<dbReference type="PANTHER" id="PTHR43098:SF2">
    <property type="entry name" value="FAD-BINDING MONOOXYGENASE AUSB-RELATED"/>
    <property type="match status" value="1"/>
</dbReference>
<keyword evidence="6" id="KW-0560">Oxidoreductase</keyword>
<evidence type="ECO:0000256" key="2">
    <source>
        <dbReference type="ARBA" id="ARBA00010139"/>
    </source>
</evidence>
<evidence type="ECO:0000256" key="5">
    <source>
        <dbReference type="ARBA" id="ARBA00022857"/>
    </source>
</evidence>
<evidence type="ECO:0000256" key="1">
    <source>
        <dbReference type="ARBA" id="ARBA00001974"/>
    </source>
</evidence>
<keyword evidence="8" id="KW-1185">Reference proteome</keyword>
<keyword evidence="5" id="KW-0521">NADP</keyword>
<gene>
    <name evidence="7" type="ORF">B9Z65_2255</name>
</gene>
<dbReference type="SUPFAM" id="SSF51905">
    <property type="entry name" value="FAD/NAD(P)-binding domain"/>
    <property type="match status" value="2"/>
</dbReference>
<evidence type="ECO:0000313" key="7">
    <source>
        <dbReference type="EMBL" id="PSK37513.1"/>
    </source>
</evidence>
<evidence type="ECO:0000256" key="6">
    <source>
        <dbReference type="ARBA" id="ARBA00023002"/>
    </source>
</evidence>
<dbReference type="AlphaFoldDB" id="A0A2P7YNG6"/>
<comment type="similarity">
    <text evidence="2">Belongs to the FAD-binding monooxygenase family.</text>
</comment>
<dbReference type="InterPro" id="IPR036188">
    <property type="entry name" value="FAD/NAD-bd_sf"/>
</dbReference>
<reference evidence="7 8" key="1">
    <citation type="submission" date="2017-05" db="EMBL/GenBank/DDBJ databases">
        <title>Draft genome sequence of Elsinoe australis.</title>
        <authorList>
            <person name="Cheng Q."/>
        </authorList>
    </citation>
    <scope>NUCLEOTIDE SEQUENCE [LARGE SCALE GENOMIC DNA]</scope>
    <source>
        <strain evidence="7 8">NL1</strain>
    </source>
</reference>
<evidence type="ECO:0000313" key="8">
    <source>
        <dbReference type="Proteomes" id="UP000243723"/>
    </source>
</evidence>
<dbReference type="InterPro" id="IPR050775">
    <property type="entry name" value="FAD-binding_Monooxygenases"/>
</dbReference>
<accession>A0A2P7YNG6</accession>
<evidence type="ECO:0000256" key="3">
    <source>
        <dbReference type="ARBA" id="ARBA00022630"/>
    </source>
</evidence>
<dbReference type="GO" id="GO:0016491">
    <property type="term" value="F:oxidoreductase activity"/>
    <property type="evidence" value="ECO:0007669"/>
    <property type="project" value="UniProtKB-KW"/>
</dbReference>
<name>A0A2P7YNG6_9PEZI</name>
<comment type="cofactor">
    <cofactor evidence="1">
        <name>FAD</name>
        <dbReference type="ChEBI" id="CHEBI:57692"/>
    </cofactor>
</comment>
<dbReference type="Gene3D" id="3.50.50.60">
    <property type="entry name" value="FAD/NAD(P)-binding domain"/>
    <property type="match status" value="2"/>
</dbReference>
<dbReference type="PANTHER" id="PTHR43098">
    <property type="entry name" value="L-ORNITHINE N(5)-MONOOXYGENASE-RELATED"/>
    <property type="match status" value="1"/>
</dbReference>
<dbReference type="EMBL" id="NHZQ01000412">
    <property type="protein sequence ID" value="PSK37513.1"/>
    <property type="molecule type" value="Genomic_DNA"/>
</dbReference>
<protein>
    <submittedName>
        <fullName evidence="7">Uncharacterized protein</fullName>
    </submittedName>
</protein>
<proteinExistence type="inferred from homology"/>
<dbReference type="Proteomes" id="UP000243723">
    <property type="component" value="Unassembled WGS sequence"/>
</dbReference>
<keyword evidence="4" id="KW-0274">FAD</keyword>
<keyword evidence="3" id="KW-0285">Flavoprotein</keyword>